<organism evidence="2">
    <name type="scientific">bioreactor metagenome</name>
    <dbReference type="NCBI Taxonomy" id="1076179"/>
    <lineage>
        <taxon>unclassified sequences</taxon>
        <taxon>metagenomes</taxon>
        <taxon>ecological metagenomes</taxon>
    </lineage>
</organism>
<evidence type="ECO:0000259" key="1">
    <source>
        <dbReference type="Pfam" id="PF05050"/>
    </source>
</evidence>
<dbReference type="InterPro" id="IPR029063">
    <property type="entry name" value="SAM-dependent_MTases_sf"/>
</dbReference>
<sequence length="129" mass="14548">MLNKGIWSDEGTLSFAASGGRQSALQSDGKVEVPVDSVDHIMQGRQISYMKLDVEGAEFEALSGAAETIGKWAPKLFVAAYHRDDDLWRLPILLWHLNKNYDIYLRKHPYVPAWELNFLAVSQNDTQGQ</sequence>
<reference evidence="2" key="1">
    <citation type="submission" date="2019-08" db="EMBL/GenBank/DDBJ databases">
        <authorList>
            <person name="Kucharzyk K."/>
            <person name="Murdoch R.W."/>
            <person name="Higgins S."/>
            <person name="Loffler F."/>
        </authorList>
    </citation>
    <scope>NUCLEOTIDE SEQUENCE</scope>
</reference>
<dbReference type="NCBIfam" id="TIGR01444">
    <property type="entry name" value="fkbM_fam"/>
    <property type="match status" value="1"/>
</dbReference>
<protein>
    <recommendedName>
        <fullName evidence="1">Methyltransferase FkbM domain-containing protein</fullName>
    </recommendedName>
</protein>
<evidence type="ECO:0000313" key="2">
    <source>
        <dbReference type="EMBL" id="MPN14505.1"/>
    </source>
</evidence>
<dbReference type="Gene3D" id="3.40.50.150">
    <property type="entry name" value="Vaccinia Virus protein VP39"/>
    <property type="match status" value="1"/>
</dbReference>
<gene>
    <name evidence="2" type="ORF">SDC9_161832</name>
</gene>
<dbReference type="SUPFAM" id="SSF53335">
    <property type="entry name" value="S-adenosyl-L-methionine-dependent methyltransferases"/>
    <property type="match status" value="1"/>
</dbReference>
<dbReference type="EMBL" id="VSSQ01061142">
    <property type="protein sequence ID" value="MPN14505.1"/>
    <property type="molecule type" value="Genomic_DNA"/>
</dbReference>
<comment type="caution">
    <text evidence="2">The sequence shown here is derived from an EMBL/GenBank/DDBJ whole genome shotgun (WGS) entry which is preliminary data.</text>
</comment>
<dbReference type="Pfam" id="PF05050">
    <property type="entry name" value="Methyltransf_21"/>
    <property type="match status" value="1"/>
</dbReference>
<feature type="domain" description="Methyltransferase FkbM" evidence="1">
    <location>
        <begin position="19"/>
        <end position="96"/>
    </location>
</feature>
<dbReference type="AlphaFoldDB" id="A0A645FJC5"/>
<proteinExistence type="predicted"/>
<accession>A0A645FJC5</accession>
<name>A0A645FJC5_9ZZZZ</name>
<dbReference type="InterPro" id="IPR006342">
    <property type="entry name" value="FkbM_mtfrase"/>
</dbReference>